<dbReference type="Proteomes" id="UP000818624">
    <property type="component" value="Chromosome 3"/>
</dbReference>
<evidence type="ECO:0008006" key="4">
    <source>
        <dbReference type="Google" id="ProtNLM"/>
    </source>
</evidence>
<feature type="region of interest" description="Disordered" evidence="1">
    <location>
        <begin position="674"/>
        <end position="797"/>
    </location>
</feature>
<evidence type="ECO:0000256" key="1">
    <source>
        <dbReference type="SAM" id="MobiDB-lite"/>
    </source>
</evidence>
<sequence length="1082" mass="116137">MVTMALPSTPFGDTQAIRRRFSTFGGAASPEMGTGAQEEGSTASPRRLSMLTRNLSMRGSPRERASSMTEVNETGTLTPPATQRAATRAEMYDAPRGPSSSPVRASSRHDVLPPVAGAYPGASAPVRDAVPASRPAPRRATSPLSLRSLSRVSSMVFSSDRRRDADVGLSVPSSDSFGASSERVPSRALSGSDAAPAPSMRRRPSFLRRGSAQANDAPSRTGGARSYSSASAAAHVERAASPGLHVFPGPGSPRSSGRTTPVPLFMLGDEVPRSSSPLGISEVVQAPRMQSSAERVVVRVAPSSTHINMFGPLQVASHYSLSGRVTLELPVCNEMLELCTLDVHLLGYSMYVDSSARFSSVRICDVKQELVHSVTPFPPAAPHAQFEVEFDLFVPGWLPASFVSRSASTFYSLEAVATIAAQAPSATRNVHEVRSAPMLVRISRSRDMVPIPVAQLAVFTGEDVPEPKAETSHHHMNPFLRSTNPFRSVSSRNPFLHHVASHIRHASGGAKDHAAAAHRETHRRMTSRVPLRHFSHVPKIPLPVPVVIEGKVYEYLPLKLTLSVPAHTSTHSDSDKEQAPLVFGLQVELDPLWAQCKMWSDLRLCELEAMCVQMEKYSSSLSRSYCTAFSLPLQGDVNATQLPVFDPASCAPHAPPPGTAGAAAYPYNRALLEGRIRQQRAGTAPTDRRNHAERYRSYTVGPLPQTDAKGKKKQRDAAPPPPPPAPPAPAPASSGAAGAQQGTPTRKKKSLTAPFSRFSMFSSHREHHDDRATPPVPAESVVIPPPAPAPHSGHENPKASYVFDGTDGYGMALSSKKVRLSFSLPMVPSNGIAASRSGTTQLLPDYESPHVRVRHKLKVKLRFGYGASQLAINAGTQSLVMCVPVRFTESPPPEALAQAAPIIFPPSAQKCVPAEGETNVAVPAAYTQATHSAFQPTAEGDVPYLPAYIQLFREDGSRLVDDSETLPRYPSVQDTPHAPTERDVAFAAYLENALVLAADDEREVKTAAPTSVVDTLHTADELFEADAAEVGPQIRVDDDMLDAEMQQTSVMTGANGLDYDLELDAREMNGARSPNVFTDAHS</sequence>
<feature type="compositionally biased region" description="Basic and acidic residues" evidence="1">
    <location>
        <begin position="686"/>
        <end position="696"/>
    </location>
</feature>
<gene>
    <name evidence="2" type="ORF">GLX27_002958</name>
</gene>
<protein>
    <recommendedName>
        <fullName evidence="4">Arrestin-like N-terminal domain-containing protein</fullName>
    </recommendedName>
</protein>
<name>A0ABY8EV32_MALFU</name>
<organism evidence="2 3">
    <name type="scientific">Malassezia furfur</name>
    <name type="common">Pityriasis versicolor infection agent</name>
    <name type="synonym">Pityrosporum furfur</name>
    <dbReference type="NCBI Taxonomy" id="55194"/>
    <lineage>
        <taxon>Eukaryota</taxon>
        <taxon>Fungi</taxon>
        <taxon>Dikarya</taxon>
        <taxon>Basidiomycota</taxon>
        <taxon>Ustilaginomycotina</taxon>
        <taxon>Malasseziomycetes</taxon>
        <taxon>Malasseziales</taxon>
        <taxon>Malasseziaceae</taxon>
        <taxon>Malassezia</taxon>
    </lineage>
</organism>
<feature type="compositionally biased region" description="Polar residues" evidence="1">
    <location>
        <begin position="66"/>
        <end position="75"/>
    </location>
</feature>
<feature type="compositionally biased region" description="Low complexity" evidence="1">
    <location>
        <begin position="124"/>
        <end position="158"/>
    </location>
</feature>
<feature type="compositionally biased region" description="Basic and acidic residues" evidence="1">
    <location>
        <begin position="763"/>
        <end position="772"/>
    </location>
</feature>
<proteinExistence type="predicted"/>
<feature type="compositionally biased region" description="Low complexity" evidence="1">
    <location>
        <begin position="76"/>
        <end position="89"/>
    </location>
</feature>
<feature type="compositionally biased region" description="Low complexity" evidence="1">
    <location>
        <begin position="219"/>
        <end position="234"/>
    </location>
</feature>
<evidence type="ECO:0000313" key="2">
    <source>
        <dbReference type="EMBL" id="WFD48290.1"/>
    </source>
</evidence>
<reference evidence="2 3" key="1">
    <citation type="journal article" date="2020" name="Elife">
        <title>Loss of centromere function drives karyotype evolution in closely related Malassezia species.</title>
        <authorList>
            <person name="Sankaranarayanan S.R."/>
            <person name="Ianiri G."/>
            <person name="Coelho M.A."/>
            <person name="Reza M.H."/>
            <person name="Thimmappa B.C."/>
            <person name="Ganguly P."/>
            <person name="Vadnala R.N."/>
            <person name="Sun S."/>
            <person name="Siddharthan R."/>
            <person name="Tellgren-Roth C."/>
            <person name="Dawson T.L."/>
            <person name="Heitman J."/>
            <person name="Sanyal K."/>
        </authorList>
    </citation>
    <scope>NUCLEOTIDE SEQUENCE [LARGE SCALE GENOMIC DNA]</scope>
    <source>
        <strain evidence="2">CBS14141</strain>
    </source>
</reference>
<evidence type="ECO:0000313" key="3">
    <source>
        <dbReference type="Proteomes" id="UP000818624"/>
    </source>
</evidence>
<dbReference type="EMBL" id="CP046236">
    <property type="protein sequence ID" value="WFD48290.1"/>
    <property type="molecule type" value="Genomic_DNA"/>
</dbReference>
<feature type="compositionally biased region" description="Pro residues" evidence="1">
    <location>
        <begin position="718"/>
        <end position="730"/>
    </location>
</feature>
<feature type="region of interest" description="Disordered" evidence="1">
    <location>
        <begin position="23"/>
        <end position="235"/>
    </location>
</feature>
<accession>A0ABY8EV32</accession>
<keyword evidence="3" id="KW-1185">Reference proteome</keyword>